<evidence type="ECO:0000256" key="1">
    <source>
        <dbReference type="SAM" id="SignalP"/>
    </source>
</evidence>
<dbReference type="EMBL" id="VOSK01000676">
    <property type="protein sequence ID" value="MPR31411.1"/>
    <property type="molecule type" value="Genomic_DNA"/>
</dbReference>
<keyword evidence="3" id="KW-1185">Reference proteome</keyword>
<dbReference type="AlphaFoldDB" id="A0A5N7MWT3"/>
<accession>A0A5N7MWT3</accession>
<evidence type="ECO:0000313" key="3">
    <source>
        <dbReference type="Proteomes" id="UP000403266"/>
    </source>
</evidence>
<dbReference type="OrthoDB" id="8025230at2"/>
<name>A0A5N7MWT3_9HYPH</name>
<sequence>MGNRRKILTTALMAVLTGPAIAGPFDRTPRAVGIAVNGRLRLAGLDLQFELDRCEGRERIECRFSSARTSLVATGRAEPPRTGEITIASDLLATDAAGDVHDHVAEAMSALGATMEIFDAKLQPGRRSRLLADLPGTALRDGQSEGDGIAAHYSLAFDQGADGMLTITIVPKR</sequence>
<evidence type="ECO:0008006" key="4">
    <source>
        <dbReference type="Google" id="ProtNLM"/>
    </source>
</evidence>
<feature type="chain" id="PRO_5030135833" description="DUF4402 domain-containing protein" evidence="1">
    <location>
        <begin position="23"/>
        <end position="173"/>
    </location>
</feature>
<protein>
    <recommendedName>
        <fullName evidence="4">DUF4402 domain-containing protein</fullName>
    </recommendedName>
</protein>
<gene>
    <name evidence="2" type="ORF">FS320_42770</name>
</gene>
<evidence type="ECO:0000313" key="2">
    <source>
        <dbReference type="EMBL" id="MPR31411.1"/>
    </source>
</evidence>
<feature type="signal peptide" evidence="1">
    <location>
        <begin position="1"/>
        <end position="22"/>
    </location>
</feature>
<dbReference type="RefSeq" id="WP_152718569.1">
    <property type="nucleotide sequence ID" value="NZ_VOSJ01000724.1"/>
</dbReference>
<comment type="caution">
    <text evidence="2">The sequence shown here is derived from an EMBL/GenBank/DDBJ whole genome shotgun (WGS) entry which is preliminary data.</text>
</comment>
<reference evidence="2 3" key="1">
    <citation type="journal article" date="2019" name="Syst. Appl. Microbiol.">
        <title>Microvirga tunisiensis sp. nov., a root nodule symbiotic bacterium isolated from Lupinus micranthus and L. luteus grown in Northern Tunisia.</title>
        <authorList>
            <person name="Msaddak A."/>
            <person name="Rejili M."/>
            <person name="Duran D."/>
            <person name="Mars M."/>
            <person name="Palacios J.M."/>
            <person name="Ruiz-Argueso T."/>
            <person name="Rey L."/>
            <person name="Imperial J."/>
        </authorList>
    </citation>
    <scope>NUCLEOTIDE SEQUENCE [LARGE SCALE GENOMIC DNA]</scope>
    <source>
        <strain evidence="2 3">Lmie10</strain>
    </source>
</reference>
<dbReference type="Proteomes" id="UP000403266">
    <property type="component" value="Unassembled WGS sequence"/>
</dbReference>
<keyword evidence="1" id="KW-0732">Signal</keyword>
<organism evidence="2 3">
    <name type="scientific">Microvirga tunisiensis</name>
    <dbReference type="NCBI Taxonomy" id="2108360"/>
    <lineage>
        <taxon>Bacteria</taxon>
        <taxon>Pseudomonadati</taxon>
        <taxon>Pseudomonadota</taxon>
        <taxon>Alphaproteobacteria</taxon>
        <taxon>Hyphomicrobiales</taxon>
        <taxon>Methylobacteriaceae</taxon>
        <taxon>Microvirga</taxon>
    </lineage>
</organism>
<proteinExistence type="predicted"/>